<proteinExistence type="predicted"/>
<dbReference type="OrthoDB" id="9775804at2"/>
<dbReference type="RefSeq" id="WP_092480724.1">
    <property type="nucleotide sequence ID" value="NZ_FOXW01000006.1"/>
</dbReference>
<dbReference type="Pfam" id="PF13508">
    <property type="entry name" value="Acetyltransf_7"/>
    <property type="match status" value="1"/>
</dbReference>
<dbReference type="GO" id="GO:0005737">
    <property type="term" value="C:cytoplasm"/>
    <property type="evidence" value="ECO:0007669"/>
    <property type="project" value="TreeGrafter"/>
</dbReference>
<dbReference type="EMBL" id="FOXW01000006">
    <property type="protein sequence ID" value="SFQ37559.1"/>
    <property type="molecule type" value="Genomic_DNA"/>
</dbReference>
<dbReference type="AlphaFoldDB" id="A0A1I5Y036"/>
<name>A0A1I5Y036_9LACT</name>
<evidence type="ECO:0000259" key="3">
    <source>
        <dbReference type="PROSITE" id="PS51186"/>
    </source>
</evidence>
<dbReference type="Proteomes" id="UP000199136">
    <property type="component" value="Unassembled WGS sequence"/>
</dbReference>
<dbReference type="InterPro" id="IPR045039">
    <property type="entry name" value="NSI-like"/>
</dbReference>
<dbReference type="STRING" id="82801.SAMN04488506_1684"/>
<dbReference type="SUPFAM" id="SSF55729">
    <property type="entry name" value="Acyl-CoA N-acyltransferases (Nat)"/>
    <property type="match status" value="1"/>
</dbReference>
<keyword evidence="5" id="KW-1185">Reference proteome</keyword>
<dbReference type="PANTHER" id="PTHR43626:SF4">
    <property type="entry name" value="GCN5-RELATED N-ACETYLTRANSFERASE 2, CHLOROPLASTIC"/>
    <property type="match status" value="1"/>
</dbReference>
<gene>
    <name evidence="4" type="ORF">SAMN04488506_1684</name>
</gene>
<organism evidence="4 5">
    <name type="scientific">Desemzia incerta</name>
    <dbReference type="NCBI Taxonomy" id="82801"/>
    <lineage>
        <taxon>Bacteria</taxon>
        <taxon>Bacillati</taxon>
        <taxon>Bacillota</taxon>
        <taxon>Bacilli</taxon>
        <taxon>Lactobacillales</taxon>
        <taxon>Carnobacteriaceae</taxon>
        <taxon>Desemzia</taxon>
    </lineage>
</organism>
<accession>A0A1I5Y036</accession>
<dbReference type="InterPro" id="IPR000182">
    <property type="entry name" value="GNAT_dom"/>
</dbReference>
<dbReference type="GO" id="GO:0008080">
    <property type="term" value="F:N-acetyltransferase activity"/>
    <property type="evidence" value="ECO:0007669"/>
    <property type="project" value="InterPro"/>
</dbReference>
<feature type="domain" description="N-acetyltransferase" evidence="3">
    <location>
        <begin position="3"/>
        <end position="140"/>
    </location>
</feature>
<evidence type="ECO:0000256" key="2">
    <source>
        <dbReference type="ARBA" id="ARBA00023315"/>
    </source>
</evidence>
<sequence length="140" mass="16268">MTIIFKENQHLPEKAVHALYDSVGWSAYTKDMEKLLRGIRNSFTITAYKEQELIGLVRYITDKETILFVQDLLVKPDFQHQGIGGELLDRVLNKHPKVNQNLLLTDRTESTISFYKRQGFKMAEDLEAAAFVKDRRYDGM</sequence>
<reference evidence="4 5" key="1">
    <citation type="submission" date="2016-10" db="EMBL/GenBank/DDBJ databases">
        <authorList>
            <person name="de Groot N.N."/>
        </authorList>
    </citation>
    <scope>NUCLEOTIDE SEQUENCE [LARGE SCALE GENOMIC DNA]</scope>
    <source>
        <strain evidence="4 5">DSM 20581</strain>
    </source>
</reference>
<dbReference type="CDD" id="cd04301">
    <property type="entry name" value="NAT_SF"/>
    <property type="match status" value="1"/>
</dbReference>
<dbReference type="PROSITE" id="PS51186">
    <property type="entry name" value="GNAT"/>
    <property type="match status" value="1"/>
</dbReference>
<keyword evidence="2" id="KW-0012">Acyltransferase</keyword>
<keyword evidence="1 4" id="KW-0808">Transferase</keyword>
<dbReference type="PANTHER" id="PTHR43626">
    <property type="entry name" value="ACYL-COA N-ACYLTRANSFERASE"/>
    <property type="match status" value="1"/>
</dbReference>
<evidence type="ECO:0000313" key="4">
    <source>
        <dbReference type="EMBL" id="SFQ37559.1"/>
    </source>
</evidence>
<evidence type="ECO:0000313" key="5">
    <source>
        <dbReference type="Proteomes" id="UP000199136"/>
    </source>
</evidence>
<protein>
    <submittedName>
        <fullName evidence="4">Acetyltransferase (GNAT) domain-containing protein</fullName>
    </submittedName>
</protein>
<evidence type="ECO:0000256" key="1">
    <source>
        <dbReference type="ARBA" id="ARBA00022679"/>
    </source>
</evidence>
<dbReference type="InterPro" id="IPR016181">
    <property type="entry name" value="Acyl_CoA_acyltransferase"/>
</dbReference>
<dbReference type="Gene3D" id="3.40.630.30">
    <property type="match status" value="1"/>
</dbReference>